<protein>
    <recommendedName>
        <fullName evidence="16">Isoleucine--tRNA ligase, cytoplasmic</fullName>
        <ecNumber evidence="4">6.1.1.5</ecNumber>
    </recommendedName>
    <alternativeName>
        <fullName evidence="13">Isoleucyl-tRNA synthetase</fullName>
    </alternativeName>
</protein>
<dbReference type="EMBL" id="JARGDH010000004">
    <property type="protein sequence ID" value="KAL0269733.1"/>
    <property type="molecule type" value="Genomic_DNA"/>
</dbReference>
<dbReference type="FunFam" id="3.40.50.620:FF:000414">
    <property type="entry name" value="Isoleucine--tRNA ligase, cytoplasmic-like"/>
    <property type="match status" value="1"/>
</dbReference>
<dbReference type="PANTHER" id="PTHR42780">
    <property type="entry name" value="SOLEUCYL-TRNA SYNTHETASE"/>
    <property type="match status" value="1"/>
</dbReference>
<evidence type="ECO:0000256" key="18">
    <source>
        <dbReference type="SAM" id="MobiDB-lite"/>
    </source>
</evidence>
<dbReference type="GO" id="GO:0000049">
    <property type="term" value="F:tRNA binding"/>
    <property type="evidence" value="ECO:0007669"/>
    <property type="project" value="InterPro"/>
</dbReference>
<dbReference type="SUPFAM" id="SSF52374">
    <property type="entry name" value="Nucleotidylyl transferase"/>
    <property type="match status" value="1"/>
</dbReference>
<dbReference type="Gene3D" id="1.10.730.10">
    <property type="entry name" value="Isoleucyl-tRNA Synthetase, Domain 1"/>
    <property type="match status" value="1"/>
</dbReference>
<dbReference type="SUPFAM" id="SSF47323">
    <property type="entry name" value="Anticodon-binding domain of a subclass of class I aminoacyl-tRNA synthetases"/>
    <property type="match status" value="1"/>
</dbReference>
<comment type="caution">
    <text evidence="21">The sequence shown here is derived from an EMBL/GenBank/DDBJ whole genome shotgun (WGS) entry which is preliminary data.</text>
</comment>
<sequence length="1340" mass="155027">MKRVPDKIDFSAEEEKINSAWQKYEIFRTSVKKSVNEDKFTFYDGPPFATGLPHYGHVLAGTVKDIVTRFAHQCGHHVERRFGWDCHGLPVEFEIDKRLGITGPADVMKMGIENYNKECRSIVMRYSREWEIIMGRLARWIDFEFDYKTMYPWYMETIWWIFHELYTKGLVYRGVKVMPFSTACNTPLSNFEAGQNYKDVVDPQVIAGFPLETDPNVMFVAWTTTPWTLPSNLALCVHPEMIYVKVKSVKDGRMWILMEARLCALFKTEKDYEILEKFPGQKLFGISYKPLFPYFQEMKAKGAFRVLTDKYVSDKDGTGIVHQAPYFGEDDFRVCLEAGIISRDQEMVCPVDDSGRFTKPVVDFLNDHVKDADKKIIKYLKEKCPERLVEASTLKHSYPFCWRSDTPLIYRAVPSWFIRVEQMVENLLESSQATYWVPDFIKEKRFGNWLKGARDWLVSRNRYWGTPIPLWISEDGKEVVCIGSIQQLEELSGQKVKDLHRENIDHITIPSARPGMPPLKRVTEVFDCWFESGSMPYAQIHFPFTRDIEINFHNAFPADFIAEGIDQTRGWFYTLLVISTALFNKPPFKNVIANGLILAADGQKMSKSKKNYPDPMEVVKKYGADSLRLYLINSPVVRAENLRFKEEGVRDVLKDVLLPWYNAYRYLAQSIERLVTEEKINYEYRIDEDYVTVNTMDRWFKSVTQTMVTTVWTEMAKFHLYKVVPILVDYIDQLTNWYIRMNRKRLKGDNGKEDCLAAINTLFGTLFTFVRIMAPFTPYICEIMYDNLKRQIAGSHTDEESIHFLELPKPLASQIDTTIERRIKNMQQIISAGRIIRDKRTVPMKYPLPEIIIIHKDKKYIEDLKAVENYILEELNVKNVVFSTDCDKYKVSLVADVDYKILGTRLKSDFKPVMQAVKELNDSQVQEFLKTGQFEVLGHTLSIDEVFISYRFAEGSFDKERYEAWGSKEVALLFDMNRDATMLDEGLAREVVNLVQKLRKKGQVVPTDPITVTYKIDEKDSDLCSVLKNHHSYIENLLKVPLRESNPENENLAFIVEETAQLKGSPASMHLRIIRGFVKDWTMGSGRSSTTEATKRKSTTPSTQALKVIKSDDTLSPVQKDKQNKQVKTRTRKKSQSKDFGKAIPSSLSESSDPGIITIQNGFYTMTPVLSHVLVKYHSDVKGVKDPQKNGWVFLLENQRTREVITLSELKNKIIALTEEKLADVKFYQVKKNEAVELDDEKFNADELKNRTIYVYPTNVKPKDCKDIVLSPKNFPNQPFVNVHYNNRSTTVFLLEESGRFLKGGEIIQSVADVFQLDTTKISLYRPCEGPKNNLVVLLK</sequence>
<evidence type="ECO:0000256" key="14">
    <source>
        <dbReference type="ARBA" id="ARBA00048359"/>
    </source>
</evidence>
<dbReference type="InterPro" id="IPR023586">
    <property type="entry name" value="Ile-tRNA-ligase_type2"/>
</dbReference>
<comment type="similarity">
    <text evidence="3 17">Belongs to the class-I aminoacyl-tRNA synthetase family.</text>
</comment>
<dbReference type="GO" id="GO:0005524">
    <property type="term" value="F:ATP binding"/>
    <property type="evidence" value="ECO:0007669"/>
    <property type="project" value="UniProtKB-KW"/>
</dbReference>
<keyword evidence="8 17" id="KW-0547">Nucleotide-binding</keyword>
<comment type="catalytic activity">
    <reaction evidence="14">
        <text>tRNA(Ile) + L-isoleucine + ATP = L-isoleucyl-tRNA(Ile) + AMP + diphosphate</text>
        <dbReference type="Rhea" id="RHEA:11060"/>
        <dbReference type="Rhea" id="RHEA-COMP:9666"/>
        <dbReference type="Rhea" id="RHEA-COMP:9695"/>
        <dbReference type="ChEBI" id="CHEBI:30616"/>
        <dbReference type="ChEBI" id="CHEBI:33019"/>
        <dbReference type="ChEBI" id="CHEBI:58045"/>
        <dbReference type="ChEBI" id="CHEBI:78442"/>
        <dbReference type="ChEBI" id="CHEBI:78528"/>
        <dbReference type="ChEBI" id="CHEBI:456215"/>
        <dbReference type="EC" id="6.1.1.5"/>
    </reaction>
</comment>
<evidence type="ECO:0000256" key="13">
    <source>
        <dbReference type="ARBA" id="ARBA00032665"/>
    </source>
</evidence>
<accession>A0AAW2HJP7</accession>
<evidence type="ECO:0000256" key="10">
    <source>
        <dbReference type="ARBA" id="ARBA00022917"/>
    </source>
</evidence>
<dbReference type="InterPro" id="IPR002300">
    <property type="entry name" value="aa-tRNA-synth_Ia"/>
</dbReference>
<evidence type="ECO:0000256" key="15">
    <source>
        <dbReference type="ARBA" id="ARBA00063494"/>
    </source>
</evidence>
<comment type="subunit">
    <text evidence="15">Part of a multisubunit complex that groups tRNA ligases for Arg (RARS1), Asp (DARS1), Gln (QARS1), Ile (IARS1), Leu (LARS1), Lys (KARS1), Met (MARS1) the bifunctional ligase for Glu and Pro (EPRS1) and the auxiliary subunits AIMP1/p43, AIMP2/p38 and EEF1E1/p18.</text>
</comment>
<dbReference type="InterPro" id="IPR013155">
    <property type="entry name" value="M/V/L/I-tRNA-synth_anticd-bd"/>
</dbReference>
<evidence type="ECO:0000256" key="16">
    <source>
        <dbReference type="ARBA" id="ARBA00069879"/>
    </source>
</evidence>
<feature type="region of interest" description="Disordered" evidence="18">
    <location>
        <begin position="1111"/>
        <end position="1151"/>
    </location>
</feature>
<dbReference type="Pfam" id="PF19302">
    <property type="entry name" value="DUF5915"/>
    <property type="match status" value="1"/>
</dbReference>
<evidence type="ECO:0000256" key="8">
    <source>
        <dbReference type="ARBA" id="ARBA00022741"/>
    </source>
</evidence>
<evidence type="ECO:0000256" key="2">
    <source>
        <dbReference type="ARBA" id="ARBA00004514"/>
    </source>
</evidence>
<organism evidence="21">
    <name type="scientific">Menopon gallinae</name>
    <name type="common">poultry shaft louse</name>
    <dbReference type="NCBI Taxonomy" id="328185"/>
    <lineage>
        <taxon>Eukaryota</taxon>
        <taxon>Metazoa</taxon>
        <taxon>Ecdysozoa</taxon>
        <taxon>Arthropoda</taxon>
        <taxon>Hexapoda</taxon>
        <taxon>Insecta</taxon>
        <taxon>Pterygota</taxon>
        <taxon>Neoptera</taxon>
        <taxon>Paraneoptera</taxon>
        <taxon>Psocodea</taxon>
        <taxon>Troctomorpha</taxon>
        <taxon>Phthiraptera</taxon>
        <taxon>Amblycera</taxon>
        <taxon>Menoponidae</taxon>
        <taxon>Menopon</taxon>
    </lineage>
</organism>
<comment type="subcellular location">
    <subcellularLocation>
        <location evidence="2">Cytoplasm</location>
        <location evidence="2">Cytosol</location>
    </subcellularLocation>
</comment>
<dbReference type="InterPro" id="IPR001412">
    <property type="entry name" value="aa-tRNA-synth_I_CS"/>
</dbReference>
<dbReference type="GO" id="GO:0006428">
    <property type="term" value="P:isoleucyl-tRNA aminoacylation"/>
    <property type="evidence" value="ECO:0007669"/>
    <property type="project" value="InterPro"/>
</dbReference>
<evidence type="ECO:0000259" key="19">
    <source>
        <dbReference type="Pfam" id="PF00133"/>
    </source>
</evidence>
<dbReference type="NCBIfam" id="TIGR00392">
    <property type="entry name" value="ileS"/>
    <property type="match status" value="1"/>
</dbReference>
<evidence type="ECO:0000256" key="11">
    <source>
        <dbReference type="ARBA" id="ARBA00022990"/>
    </source>
</evidence>
<keyword evidence="10 17" id="KW-0648">Protein biosynthesis</keyword>
<reference evidence="21" key="1">
    <citation type="journal article" date="2024" name="Gigascience">
        <title>Chromosome-level genome of the poultry shaft louse Menopon gallinae provides insight into the host-switching and adaptive evolution of parasitic lice.</title>
        <authorList>
            <person name="Xu Y."/>
            <person name="Ma L."/>
            <person name="Liu S."/>
            <person name="Liang Y."/>
            <person name="Liu Q."/>
            <person name="He Z."/>
            <person name="Tian L."/>
            <person name="Duan Y."/>
            <person name="Cai W."/>
            <person name="Li H."/>
            <person name="Song F."/>
        </authorList>
    </citation>
    <scope>NUCLEOTIDE SEQUENCE</scope>
    <source>
        <strain evidence="21">Cailab_2023a</strain>
    </source>
</reference>
<dbReference type="Pfam" id="PF00133">
    <property type="entry name" value="tRNA-synt_1"/>
    <property type="match status" value="1"/>
</dbReference>
<gene>
    <name evidence="21" type="ORF">PYX00_007367</name>
</gene>
<dbReference type="InterPro" id="IPR014729">
    <property type="entry name" value="Rossmann-like_a/b/a_fold"/>
</dbReference>
<keyword evidence="12 17" id="KW-0030">Aminoacyl-tRNA synthetase</keyword>
<feature type="domain" description="Aminoacyl-tRNA synthetase class Ia" evidence="19">
    <location>
        <begin position="17"/>
        <end position="642"/>
    </location>
</feature>
<evidence type="ECO:0000256" key="3">
    <source>
        <dbReference type="ARBA" id="ARBA00005594"/>
    </source>
</evidence>
<dbReference type="HAMAP" id="MF_02003">
    <property type="entry name" value="Ile_tRNA_synth_type2"/>
    <property type="match status" value="1"/>
</dbReference>
<evidence type="ECO:0000256" key="17">
    <source>
        <dbReference type="RuleBase" id="RU363035"/>
    </source>
</evidence>
<dbReference type="EC" id="6.1.1.5" evidence="4"/>
<dbReference type="SUPFAM" id="SSF50677">
    <property type="entry name" value="ValRS/IleRS/LeuRS editing domain"/>
    <property type="match status" value="1"/>
</dbReference>
<evidence type="ECO:0000256" key="1">
    <source>
        <dbReference type="ARBA" id="ARBA00003170"/>
    </source>
</evidence>
<name>A0AAW2HJP7_9NEOP</name>
<dbReference type="InterPro" id="IPR002301">
    <property type="entry name" value="Ile-tRNA-ligase"/>
</dbReference>
<evidence type="ECO:0000256" key="6">
    <source>
        <dbReference type="ARBA" id="ARBA00022553"/>
    </source>
</evidence>
<dbReference type="Pfam" id="PF08264">
    <property type="entry name" value="Anticodon_1"/>
    <property type="match status" value="1"/>
</dbReference>
<evidence type="ECO:0000256" key="4">
    <source>
        <dbReference type="ARBA" id="ARBA00013165"/>
    </source>
</evidence>
<comment type="function">
    <text evidence="1">Catalyzes the specific attachment of an amino acid to its cognate tRNA in a 2 step reaction: the amino acid (AA) is first activated by ATP to form AA-AMP and then transferred to the acceptor end of the tRNA.</text>
</comment>
<dbReference type="InterPro" id="IPR009080">
    <property type="entry name" value="tRNAsynth_Ia_anticodon-bd"/>
</dbReference>
<proteinExistence type="inferred from homology"/>
<evidence type="ECO:0000313" key="21">
    <source>
        <dbReference type="EMBL" id="KAL0269733.1"/>
    </source>
</evidence>
<keyword evidence="11" id="KW-0007">Acetylation</keyword>
<evidence type="ECO:0000259" key="20">
    <source>
        <dbReference type="Pfam" id="PF08264"/>
    </source>
</evidence>
<keyword evidence="5" id="KW-0963">Cytoplasm</keyword>
<dbReference type="FunFam" id="1.10.730.10:FF:000004">
    <property type="entry name" value="Isoleucyl-tRNA synthetase, cytoplasmic"/>
    <property type="match status" value="1"/>
</dbReference>
<dbReference type="GO" id="GO:0005829">
    <property type="term" value="C:cytosol"/>
    <property type="evidence" value="ECO:0007669"/>
    <property type="project" value="UniProtKB-SubCell"/>
</dbReference>
<keyword evidence="9 17" id="KW-0067">ATP-binding</keyword>
<dbReference type="CDD" id="cd00818">
    <property type="entry name" value="IleRS_core"/>
    <property type="match status" value="1"/>
</dbReference>
<dbReference type="GO" id="GO:0004822">
    <property type="term" value="F:isoleucine-tRNA ligase activity"/>
    <property type="evidence" value="ECO:0007669"/>
    <property type="project" value="UniProtKB-EC"/>
</dbReference>
<dbReference type="GO" id="GO:0017101">
    <property type="term" value="C:aminoacyl-tRNA synthetase multienzyme complex"/>
    <property type="evidence" value="ECO:0007669"/>
    <property type="project" value="UniProtKB-ARBA"/>
</dbReference>
<dbReference type="CDD" id="cd07961">
    <property type="entry name" value="Anticodon_Ia_Ile_ABEc"/>
    <property type="match status" value="1"/>
</dbReference>
<dbReference type="GO" id="GO:0002161">
    <property type="term" value="F:aminoacyl-tRNA deacylase activity"/>
    <property type="evidence" value="ECO:0007669"/>
    <property type="project" value="InterPro"/>
</dbReference>
<dbReference type="PROSITE" id="PS00178">
    <property type="entry name" value="AA_TRNA_LIGASE_I"/>
    <property type="match status" value="1"/>
</dbReference>
<evidence type="ECO:0000256" key="5">
    <source>
        <dbReference type="ARBA" id="ARBA00022490"/>
    </source>
</evidence>
<dbReference type="FunFam" id="3.40.50.620:FF:000050">
    <property type="entry name" value="Isoleucyl-tRNA synthetase,cytoplasmic"/>
    <property type="match status" value="1"/>
</dbReference>
<evidence type="ECO:0000256" key="12">
    <source>
        <dbReference type="ARBA" id="ARBA00023146"/>
    </source>
</evidence>
<evidence type="ECO:0000256" key="7">
    <source>
        <dbReference type="ARBA" id="ARBA00022598"/>
    </source>
</evidence>
<keyword evidence="7 17" id="KW-0436">Ligase</keyword>
<dbReference type="Gene3D" id="3.40.50.620">
    <property type="entry name" value="HUPs"/>
    <property type="match status" value="2"/>
</dbReference>
<feature type="domain" description="Methionyl/Valyl/Leucyl/Isoleucyl-tRNA synthetase anticodon-binding" evidence="20">
    <location>
        <begin position="697"/>
        <end position="851"/>
    </location>
</feature>
<feature type="compositionally biased region" description="Basic residues" evidence="18">
    <location>
        <begin position="1125"/>
        <end position="1135"/>
    </location>
</feature>
<dbReference type="PANTHER" id="PTHR42780:SF1">
    <property type="entry name" value="ISOLEUCINE--TRNA LIGASE, CYTOPLASMIC"/>
    <property type="match status" value="1"/>
</dbReference>
<dbReference type="PRINTS" id="PR00984">
    <property type="entry name" value="TRNASYNTHILE"/>
</dbReference>
<feature type="compositionally biased region" description="Basic and acidic residues" evidence="18">
    <location>
        <begin position="1111"/>
        <end position="1124"/>
    </location>
</feature>
<keyword evidence="6" id="KW-0597">Phosphoprotein</keyword>
<dbReference type="InterPro" id="IPR009008">
    <property type="entry name" value="Val/Leu/Ile-tRNA-synth_edit"/>
</dbReference>
<dbReference type="InterPro" id="IPR033709">
    <property type="entry name" value="Anticodon_Ile_ABEc"/>
</dbReference>
<evidence type="ECO:0000256" key="9">
    <source>
        <dbReference type="ARBA" id="ARBA00022840"/>
    </source>
</evidence>